<accession>A0A8S5V623</accession>
<dbReference type="Pfam" id="PF10076">
    <property type="entry name" value="Phage_Mu_Gp48"/>
    <property type="match status" value="1"/>
</dbReference>
<protein>
    <submittedName>
        <fullName evidence="1">Tail protein</fullName>
    </submittedName>
</protein>
<organism evidence="1">
    <name type="scientific">Siphoviridae sp. ctdd214</name>
    <dbReference type="NCBI Taxonomy" id="2825581"/>
    <lineage>
        <taxon>Viruses</taxon>
        <taxon>Duplodnaviria</taxon>
        <taxon>Heunggongvirae</taxon>
        <taxon>Uroviricota</taxon>
        <taxon>Caudoviricetes</taxon>
    </lineage>
</organism>
<sequence length="179" mass="20614">MIDLMKYLPAEVYGNNVTMKELQRVLSEVVSQYDDARNEVLDNCFISTASKTLSRYEKIFNLSIDISKNDEFRQERLKAKVRGSGTTTIKLIEQVAASFSNGEVEVIEDSENYTFYIKFVGALGVPANIADLKLTIEEIKPAHLAFDFIYTYNTWQDVEKLTWAEAENYTWEQIRTVKL</sequence>
<evidence type="ECO:0000313" key="1">
    <source>
        <dbReference type="EMBL" id="DAG02150.1"/>
    </source>
</evidence>
<dbReference type="InterPro" id="IPR018755">
    <property type="entry name" value="Phage_Mu_Gp48"/>
</dbReference>
<name>A0A8S5V623_9CAUD</name>
<dbReference type="EMBL" id="BK016204">
    <property type="protein sequence ID" value="DAG02150.1"/>
    <property type="molecule type" value="Genomic_DNA"/>
</dbReference>
<reference evidence="1" key="1">
    <citation type="journal article" date="2021" name="Proc. Natl. Acad. Sci. U.S.A.">
        <title>A Catalog of Tens of Thousands of Viruses from Human Metagenomes Reveals Hidden Associations with Chronic Diseases.</title>
        <authorList>
            <person name="Tisza M.J."/>
            <person name="Buck C.B."/>
        </authorList>
    </citation>
    <scope>NUCLEOTIDE SEQUENCE</scope>
    <source>
        <strain evidence="1">Ctdd214</strain>
    </source>
</reference>
<proteinExistence type="predicted"/>